<comment type="subunit">
    <text evidence="3 15">Homodimer.</text>
</comment>
<evidence type="ECO:0000256" key="2">
    <source>
        <dbReference type="ARBA" id="ARBA00007957"/>
    </source>
</evidence>
<dbReference type="GO" id="GO:0032993">
    <property type="term" value="C:protein-DNA complex"/>
    <property type="evidence" value="ECO:0007669"/>
    <property type="project" value="UniProtKB-ARBA"/>
</dbReference>
<dbReference type="GO" id="GO:0008270">
    <property type="term" value="F:zinc ion binding"/>
    <property type="evidence" value="ECO:0007669"/>
    <property type="project" value="TreeGrafter"/>
</dbReference>
<evidence type="ECO:0000256" key="14">
    <source>
        <dbReference type="PIRSR" id="PIRSR602481-2"/>
    </source>
</evidence>
<evidence type="ECO:0000313" key="17">
    <source>
        <dbReference type="Proteomes" id="UP000541185"/>
    </source>
</evidence>
<protein>
    <recommendedName>
        <fullName evidence="4 15">Ferric uptake regulation protein</fullName>
    </recommendedName>
</protein>
<dbReference type="NCBIfam" id="NF006999">
    <property type="entry name" value="PRK09462.1"/>
    <property type="match status" value="1"/>
</dbReference>
<evidence type="ECO:0000256" key="1">
    <source>
        <dbReference type="ARBA" id="ARBA00004496"/>
    </source>
</evidence>
<dbReference type="InterPro" id="IPR043135">
    <property type="entry name" value="Fur_C"/>
</dbReference>
<comment type="cofactor">
    <cofactor evidence="14">
        <name>Mn(2+)</name>
        <dbReference type="ChEBI" id="CHEBI:29035"/>
    </cofactor>
    <cofactor evidence="14">
        <name>Fe(2+)</name>
        <dbReference type="ChEBI" id="CHEBI:29033"/>
    </cofactor>
    <text evidence="14">Binds 1 Mn(2+) or Fe(2+) ion per subunit.</text>
</comment>
<feature type="binding site" evidence="13">
    <location>
        <position position="103"/>
    </location>
    <ligand>
        <name>Zn(2+)</name>
        <dbReference type="ChEBI" id="CHEBI:29105"/>
    </ligand>
</feature>
<dbReference type="SUPFAM" id="SSF46785">
    <property type="entry name" value="Winged helix' DNA-binding domain"/>
    <property type="match status" value="1"/>
</dbReference>
<dbReference type="Pfam" id="PF01475">
    <property type="entry name" value="FUR"/>
    <property type="match status" value="1"/>
</dbReference>
<feature type="binding site" evidence="13">
    <location>
        <position position="140"/>
    </location>
    <ligand>
        <name>Zn(2+)</name>
        <dbReference type="ChEBI" id="CHEBI:29105"/>
    </ligand>
</feature>
<evidence type="ECO:0000256" key="15">
    <source>
        <dbReference type="RuleBase" id="RU364037"/>
    </source>
</evidence>
<evidence type="ECO:0000256" key="10">
    <source>
        <dbReference type="ARBA" id="ARBA00023015"/>
    </source>
</evidence>
<reference evidence="16 17" key="1">
    <citation type="submission" date="2020-04" db="EMBL/GenBank/DDBJ databases">
        <title>Ramlibacter sp. G-1-2-2 isolated from soil.</title>
        <authorList>
            <person name="Dahal R.H."/>
        </authorList>
    </citation>
    <scope>NUCLEOTIDE SEQUENCE [LARGE SCALE GENOMIC DNA]</scope>
    <source>
        <strain evidence="16 17">G-1-2-2</strain>
    </source>
</reference>
<feature type="binding site" evidence="14">
    <location>
        <position position="132"/>
    </location>
    <ligand>
        <name>Fe cation</name>
        <dbReference type="ChEBI" id="CHEBI:24875"/>
    </ligand>
</feature>
<evidence type="ECO:0000256" key="4">
    <source>
        <dbReference type="ARBA" id="ARBA00020910"/>
    </source>
</evidence>
<comment type="similarity">
    <text evidence="2 15">Belongs to the Fur family.</text>
</comment>
<dbReference type="AlphaFoldDB" id="A0A848HBC4"/>
<keyword evidence="5 15" id="KW-0963">Cytoplasm</keyword>
<comment type="caution">
    <text evidence="16">The sequence shown here is derived from an EMBL/GenBank/DDBJ whole genome shotgun (WGS) entry which is preliminary data.</text>
</comment>
<dbReference type="EMBL" id="JABBFX010000002">
    <property type="protein sequence ID" value="NML46711.1"/>
    <property type="molecule type" value="Genomic_DNA"/>
</dbReference>
<dbReference type="FunFam" id="1.10.10.10:FF:000007">
    <property type="entry name" value="Ferric uptake regulation protein"/>
    <property type="match status" value="1"/>
</dbReference>
<dbReference type="GO" id="GO:0045892">
    <property type="term" value="P:negative regulation of DNA-templated transcription"/>
    <property type="evidence" value="ECO:0007669"/>
    <property type="project" value="TreeGrafter"/>
</dbReference>
<evidence type="ECO:0000256" key="3">
    <source>
        <dbReference type="ARBA" id="ARBA00011738"/>
    </source>
</evidence>
<dbReference type="CDD" id="cd07153">
    <property type="entry name" value="Fur_like"/>
    <property type="match status" value="1"/>
</dbReference>
<feature type="binding site" evidence="13">
    <location>
        <position position="143"/>
    </location>
    <ligand>
        <name>Zn(2+)</name>
        <dbReference type="ChEBI" id="CHEBI:29105"/>
    </ligand>
</feature>
<accession>A0A848HBC4</accession>
<dbReference type="GO" id="GO:0000976">
    <property type="term" value="F:transcription cis-regulatory region binding"/>
    <property type="evidence" value="ECO:0007669"/>
    <property type="project" value="TreeGrafter"/>
</dbReference>
<keyword evidence="10 15" id="KW-0805">Transcription regulation</keyword>
<dbReference type="GO" id="GO:1900705">
    <property type="term" value="P:negative regulation of siderophore biosynthetic process"/>
    <property type="evidence" value="ECO:0007669"/>
    <property type="project" value="TreeGrafter"/>
</dbReference>
<evidence type="ECO:0000256" key="9">
    <source>
        <dbReference type="ARBA" id="ARBA00023004"/>
    </source>
</evidence>
<keyword evidence="7 13" id="KW-0479">Metal-binding</keyword>
<keyword evidence="12 15" id="KW-0804">Transcription</keyword>
<feature type="binding site" evidence="13">
    <location>
        <position position="100"/>
    </location>
    <ligand>
        <name>Zn(2+)</name>
        <dbReference type="ChEBI" id="CHEBI:29105"/>
    </ligand>
</feature>
<dbReference type="InterPro" id="IPR036388">
    <property type="entry name" value="WH-like_DNA-bd_sf"/>
</dbReference>
<keyword evidence="9 14" id="KW-0408">Iron</keyword>
<dbReference type="Gene3D" id="3.30.1490.190">
    <property type="match status" value="1"/>
</dbReference>
<feature type="binding site" evidence="14">
    <location>
        <position position="94"/>
    </location>
    <ligand>
        <name>Fe cation</name>
        <dbReference type="ChEBI" id="CHEBI:24875"/>
    </ligand>
</feature>
<comment type="subcellular location">
    <subcellularLocation>
        <location evidence="1 15">Cytoplasm</location>
    </subcellularLocation>
</comment>
<evidence type="ECO:0000256" key="13">
    <source>
        <dbReference type="PIRSR" id="PIRSR602481-1"/>
    </source>
</evidence>
<sequence>MPHRTIEAPHAEPELKSAGLKSTLPRVLVLDIIRHSESRHLGAEDIYRRVVEQGADVGLATVYRVLSQLEAAGLLLRNVFDGGKAVFEINEGEHHDHLICLACGRVDEFSDELIEARQRETAKARGFELADHRLALYGHCETCVRLRGAGG</sequence>
<comment type="cofactor">
    <cofactor evidence="13">
        <name>Zn(2+)</name>
        <dbReference type="ChEBI" id="CHEBI:29105"/>
    </cofactor>
    <text evidence="13">Binds 1 zinc ion per subunit.</text>
</comment>
<evidence type="ECO:0000313" key="16">
    <source>
        <dbReference type="EMBL" id="NML46711.1"/>
    </source>
</evidence>
<dbReference type="Proteomes" id="UP000541185">
    <property type="component" value="Unassembled WGS sequence"/>
</dbReference>
<feature type="binding site" evidence="14">
    <location>
        <position position="96"/>
    </location>
    <ligand>
        <name>Fe cation</name>
        <dbReference type="ChEBI" id="CHEBI:24875"/>
    </ligand>
</feature>
<gene>
    <name evidence="15 16" type="primary">fur</name>
    <name evidence="16" type="ORF">HHL11_23410</name>
</gene>
<proteinExistence type="inferred from homology"/>
<dbReference type="InterPro" id="IPR036390">
    <property type="entry name" value="WH_DNA-bd_sf"/>
</dbReference>
<organism evidence="16 17">
    <name type="scientific">Ramlibacter agri</name>
    <dbReference type="NCBI Taxonomy" id="2728837"/>
    <lineage>
        <taxon>Bacteria</taxon>
        <taxon>Pseudomonadati</taxon>
        <taxon>Pseudomonadota</taxon>
        <taxon>Betaproteobacteria</taxon>
        <taxon>Burkholderiales</taxon>
        <taxon>Comamonadaceae</taxon>
        <taxon>Ramlibacter</taxon>
    </lineage>
</organism>
<dbReference type="InterPro" id="IPR002481">
    <property type="entry name" value="FUR"/>
</dbReference>
<dbReference type="GO" id="GO:0001216">
    <property type="term" value="F:DNA-binding transcription activator activity"/>
    <property type="evidence" value="ECO:0007669"/>
    <property type="project" value="UniProtKB-ARBA"/>
</dbReference>
<dbReference type="Gene3D" id="1.10.10.10">
    <property type="entry name" value="Winged helix-like DNA-binding domain superfamily/Winged helix DNA-binding domain"/>
    <property type="match status" value="1"/>
</dbReference>
<dbReference type="RefSeq" id="WP_169420959.1">
    <property type="nucleotide sequence ID" value="NZ_JABBFX010000002.1"/>
</dbReference>
<keyword evidence="8 13" id="KW-0862">Zinc</keyword>
<dbReference type="GO" id="GO:0005829">
    <property type="term" value="C:cytosol"/>
    <property type="evidence" value="ECO:0007669"/>
    <property type="project" value="TreeGrafter"/>
</dbReference>
<evidence type="ECO:0000256" key="6">
    <source>
        <dbReference type="ARBA" id="ARBA00022491"/>
    </source>
</evidence>
<evidence type="ECO:0000256" key="7">
    <source>
        <dbReference type="ARBA" id="ARBA00022723"/>
    </source>
</evidence>
<evidence type="ECO:0000256" key="12">
    <source>
        <dbReference type="ARBA" id="ARBA00023163"/>
    </source>
</evidence>
<evidence type="ECO:0000256" key="11">
    <source>
        <dbReference type="ARBA" id="ARBA00023125"/>
    </source>
</evidence>
<keyword evidence="17" id="KW-1185">Reference proteome</keyword>
<dbReference type="PANTHER" id="PTHR33202">
    <property type="entry name" value="ZINC UPTAKE REGULATION PROTEIN"/>
    <property type="match status" value="1"/>
</dbReference>
<name>A0A848HBC4_9BURK</name>
<dbReference type="PANTHER" id="PTHR33202:SF2">
    <property type="entry name" value="FERRIC UPTAKE REGULATION PROTEIN"/>
    <property type="match status" value="1"/>
</dbReference>
<evidence type="ECO:0000256" key="8">
    <source>
        <dbReference type="ARBA" id="ARBA00022833"/>
    </source>
</evidence>
<keyword evidence="6 15" id="KW-0678">Repressor</keyword>
<evidence type="ECO:0000256" key="5">
    <source>
        <dbReference type="ARBA" id="ARBA00022490"/>
    </source>
</evidence>
<keyword evidence="11 15" id="KW-0238">DNA-binding</keyword>
<dbReference type="FunFam" id="3.30.1490.190:FF:000001">
    <property type="entry name" value="Ferric uptake regulation protein"/>
    <property type="match status" value="1"/>
</dbReference>
<feature type="binding site" evidence="14">
    <location>
        <position position="115"/>
    </location>
    <ligand>
        <name>Fe cation</name>
        <dbReference type="ChEBI" id="CHEBI:24875"/>
    </ligand>
</feature>